<evidence type="ECO:0000256" key="1">
    <source>
        <dbReference type="SAM" id="SignalP"/>
    </source>
</evidence>
<reference evidence="3 4" key="1">
    <citation type="submission" date="2022-04" db="EMBL/GenBank/DDBJ databases">
        <title>Hymenobacter sp. isolated from the air.</title>
        <authorList>
            <person name="Won M."/>
            <person name="Lee C.-M."/>
            <person name="Woen H.-Y."/>
            <person name="Kwon S.-W."/>
        </authorList>
    </citation>
    <scope>NUCLEOTIDE SEQUENCE [LARGE SCALE GENOMIC DNA]</scope>
    <source>
        <strain evidence="4">5116 S-27</strain>
    </source>
</reference>
<evidence type="ECO:0000313" key="4">
    <source>
        <dbReference type="Proteomes" id="UP000831785"/>
    </source>
</evidence>
<dbReference type="PANTHER" id="PTHR42754">
    <property type="entry name" value="ENDOGLUCANASE"/>
    <property type="match status" value="1"/>
</dbReference>
<evidence type="ECO:0000313" key="3">
    <source>
        <dbReference type="EMBL" id="UOQ51720.1"/>
    </source>
</evidence>
<dbReference type="SUPFAM" id="SSF50998">
    <property type="entry name" value="Quinoprotein alcohol dehydrogenase-like"/>
    <property type="match status" value="1"/>
</dbReference>
<sequence>MIRTFLPSLLASAVLLGTSLLSTPAAAQAPAKQWDKTFGGSYRDELTVMRPTREGGVILGGYSTSNISGDRTQASPGYGDYWVVKVDAAGNKQWDKAFGSSGNGLLKALQQTPDGGYLLGGEAESIADGDKTQVGNGDYDYWIIKIDANGTKQWDKTFGGQGVDHLTGVELTADGGYILLGSSDSGIGGDKTQANRGSYDFWVVKIDAVGNKVWDKTFGGATRDYAFSLCTTRDGGVLLVGDSSSPISGDKSQAEQGNLDFWVVKLNATGTKEWDRTLGGSLSDQALGVQQAPDGNYLIAGTSYSGISGDKTQASKGNSDIWVVKLDPLGNKVWDRSLGGNRHEDANSILATSDGGMIVAGSSFSGISGDKTQPSRGGYDFWLVKLDGVGTTQWDLSLGGPDHDPASALASQPNGGLVVAGTTYPGIGGDKTQIGYGEEDFWLVKLQDATITGVRPTLTKEPLTIYPNPAHNRLTLHLAAEAPRTGLRLSLLDALGRSVYAQPLGAGGPDVSVEVGQHPAGLYLLRVEGPDGYAATQRVVLE</sequence>
<organism evidence="3 4">
    <name type="scientific">Hymenobacter cellulosivorans</name>
    <dbReference type="NCBI Taxonomy" id="2932249"/>
    <lineage>
        <taxon>Bacteria</taxon>
        <taxon>Pseudomonadati</taxon>
        <taxon>Bacteroidota</taxon>
        <taxon>Cytophagia</taxon>
        <taxon>Cytophagales</taxon>
        <taxon>Hymenobacteraceae</taxon>
        <taxon>Hymenobacter</taxon>
    </lineage>
</organism>
<dbReference type="InterPro" id="IPR026444">
    <property type="entry name" value="Secre_tail"/>
</dbReference>
<dbReference type="NCBIfam" id="TIGR04183">
    <property type="entry name" value="Por_Secre_tail"/>
    <property type="match status" value="1"/>
</dbReference>
<keyword evidence="1" id="KW-0732">Signal</keyword>
<keyword evidence="4" id="KW-1185">Reference proteome</keyword>
<dbReference type="PANTHER" id="PTHR42754:SF1">
    <property type="entry name" value="LIPOPROTEIN"/>
    <property type="match status" value="1"/>
</dbReference>
<evidence type="ECO:0000259" key="2">
    <source>
        <dbReference type="Pfam" id="PF18962"/>
    </source>
</evidence>
<feature type="chain" id="PRO_5046171674" evidence="1">
    <location>
        <begin position="28"/>
        <end position="542"/>
    </location>
</feature>
<dbReference type="Pfam" id="PF18962">
    <property type="entry name" value="Por_Secre_tail"/>
    <property type="match status" value="1"/>
</dbReference>
<feature type="signal peptide" evidence="1">
    <location>
        <begin position="1"/>
        <end position="27"/>
    </location>
</feature>
<dbReference type="RefSeq" id="WP_244715030.1">
    <property type="nucleotide sequence ID" value="NZ_CP095049.1"/>
</dbReference>
<dbReference type="EMBL" id="CP095049">
    <property type="protein sequence ID" value="UOQ51720.1"/>
    <property type="molecule type" value="Genomic_DNA"/>
</dbReference>
<feature type="domain" description="Secretion system C-terminal sorting" evidence="2">
    <location>
        <begin position="465"/>
        <end position="534"/>
    </location>
</feature>
<dbReference type="Proteomes" id="UP000831785">
    <property type="component" value="Chromosome"/>
</dbReference>
<protein>
    <submittedName>
        <fullName evidence="3">T9SS type A sorting domain-containing protein</fullName>
    </submittedName>
</protein>
<dbReference type="InterPro" id="IPR011047">
    <property type="entry name" value="Quinoprotein_ADH-like_sf"/>
</dbReference>
<name>A0ABY4F577_9BACT</name>
<proteinExistence type="predicted"/>
<accession>A0ABY4F577</accession>
<gene>
    <name evidence="3" type="ORF">MUN80_18385</name>
</gene>